<dbReference type="SUPFAM" id="SSF88723">
    <property type="entry name" value="PIN domain-like"/>
    <property type="match status" value="1"/>
</dbReference>
<dbReference type="AlphaFoldDB" id="A0A450RZ89"/>
<protein>
    <recommendedName>
        <fullName evidence="2">PIN domain-containing protein</fullName>
    </recommendedName>
</protein>
<dbReference type="Gene3D" id="3.40.50.1010">
    <property type="entry name" value="5'-nuclease"/>
    <property type="match status" value="1"/>
</dbReference>
<name>A0A450RZ89_9GAMM</name>
<gene>
    <name evidence="1" type="ORF">BECKFW1821A_GA0114235_100754</name>
</gene>
<dbReference type="InterPro" id="IPR029060">
    <property type="entry name" value="PIN-like_dom_sf"/>
</dbReference>
<evidence type="ECO:0008006" key="2">
    <source>
        <dbReference type="Google" id="ProtNLM"/>
    </source>
</evidence>
<accession>A0A450RZ89</accession>
<organism evidence="1">
    <name type="scientific">Candidatus Kentrum sp. FW</name>
    <dbReference type="NCBI Taxonomy" id="2126338"/>
    <lineage>
        <taxon>Bacteria</taxon>
        <taxon>Pseudomonadati</taxon>
        <taxon>Pseudomonadota</taxon>
        <taxon>Gammaproteobacteria</taxon>
        <taxon>Candidatus Kentrum</taxon>
    </lineage>
</organism>
<proteinExistence type="predicted"/>
<reference evidence="1" key="1">
    <citation type="submission" date="2019-02" db="EMBL/GenBank/DDBJ databases">
        <authorList>
            <person name="Gruber-Vodicka R. H."/>
            <person name="Seah K. B. B."/>
        </authorList>
    </citation>
    <scope>NUCLEOTIDE SEQUENCE</scope>
    <source>
        <strain evidence="1">BECK_BZ15</strain>
    </source>
</reference>
<evidence type="ECO:0000313" key="1">
    <source>
        <dbReference type="EMBL" id="VFJ44623.1"/>
    </source>
</evidence>
<dbReference type="EMBL" id="CAADEW010000007">
    <property type="protein sequence ID" value="VFJ44623.1"/>
    <property type="molecule type" value="Genomic_DNA"/>
</dbReference>
<sequence length="108" mass="12584">MTVFVIDPCALIAYLFDEKRADLFQTLLLRARDDEIQLVMHNINLGEVYYDILKRNDVISARETYGSVRRLPIRFEDKVGDRLIHTAGEYPTQTHLPPPGRSCWMPTY</sequence>